<accession>A0ABV2M159</accession>
<dbReference type="InterPro" id="IPR013783">
    <property type="entry name" value="Ig-like_fold"/>
</dbReference>
<feature type="transmembrane region" description="Helical" evidence="2">
    <location>
        <begin position="217"/>
        <end position="235"/>
    </location>
</feature>
<proteinExistence type="predicted"/>
<evidence type="ECO:0000256" key="1">
    <source>
        <dbReference type="SAM" id="MobiDB-lite"/>
    </source>
</evidence>
<feature type="compositionally biased region" description="Basic and acidic residues" evidence="1">
    <location>
        <begin position="202"/>
        <end position="212"/>
    </location>
</feature>
<comment type="caution">
    <text evidence="3">The sequence shown here is derived from an EMBL/GenBank/DDBJ whole genome shotgun (WGS) entry which is preliminary data.</text>
</comment>
<dbReference type="RefSeq" id="WP_257464420.1">
    <property type="nucleotide sequence ID" value="NZ_BAABXP010000002.1"/>
</dbReference>
<evidence type="ECO:0008006" key="5">
    <source>
        <dbReference type="Google" id="ProtNLM"/>
    </source>
</evidence>
<dbReference type="InterPro" id="IPR017502">
    <property type="entry name" value="Sortase_SrtB_target"/>
</dbReference>
<keyword evidence="2" id="KW-0812">Transmembrane</keyword>
<dbReference type="Gene3D" id="2.60.40.10">
    <property type="entry name" value="Immunoglobulins"/>
    <property type="match status" value="1"/>
</dbReference>
<keyword evidence="4" id="KW-1185">Reference proteome</keyword>
<dbReference type="Proteomes" id="UP001549106">
    <property type="component" value="Unassembled WGS sequence"/>
</dbReference>
<evidence type="ECO:0000256" key="2">
    <source>
        <dbReference type="SAM" id="Phobius"/>
    </source>
</evidence>
<protein>
    <recommendedName>
        <fullName evidence="5">Gram-positive pilin subunit D1 N-terminal domain-containing protein</fullName>
    </recommendedName>
</protein>
<evidence type="ECO:0000313" key="3">
    <source>
        <dbReference type="EMBL" id="MET3750195.1"/>
    </source>
</evidence>
<feature type="region of interest" description="Disordered" evidence="1">
    <location>
        <begin position="168"/>
        <end position="212"/>
    </location>
</feature>
<keyword evidence="2" id="KW-0472">Membrane</keyword>
<keyword evidence="2" id="KW-1133">Transmembrane helix</keyword>
<evidence type="ECO:0000313" key="4">
    <source>
        <dbReference type="Proteomes" id="UP001549106"/>
    </source>
</evidence>
<gene>
    <name evidence="3" type="ORF">ABID24_001439</name>
</gene>
<sequence>MEGMKKRIRRLCGLIGGVCLLFFTTEIYAADCYIEVQLEDLRSPYSDWKGVALALYDVGDVTEYGEVTIDPVYGISEYPQTAEASQKAVAQIEKKLTTDPLMSMKTDADGKLVFSGIDRGVYLIRAEESSQYGFITSSLVHLPYYEIIDDINKGPFFHIKINPKASLPGKPTVPLETTTPKPAGTPDIPGYSGDDVPGSHLSTEKKDGAKTGDESQITGFAVLLGMSAVVVCIVIRRKRKVSE</sequence>
<dbReference type="NCBIfam" id="TIGR03063">
    <property type="entry name" value="srtB_target"/>
    <property type="match status" value="1"/>
</dbReference>
<name>A0ABV2M159_9FIRM</name>
<dbReference type="EMBL" id="JBEPMJ010000008">
    <property type="protein sequence ID" value="MET3750195.1"/>
    <property type="molecule type" value="Genomic_DNA"/>
</dbReference>
<organism evidence="3 4">
    <name type="scientific">Blautia caecimuris</name>
    <dbReference type="NCBI Taxonomy" id="1796615"/>
    <lineage>
        <taxon>Bacteria</taxon>
        <taxon>Bacillati</taxon>
        <taxon>Bacillota</taxon>
        <taxon>Clostridia</taxon>
        <taxon>Lachnospirales</taxon>
        <taxon>Lachnospiraceae</taxon>
        <taxon>Blautia</taxon>
    </lineage>
</organism>
<reference evidence="3 4" key="1">
    <citation type="submission" date="2024-06" db="EMBL/GenBank/DDBJ databases">
        <title>Genomic Encyclopedia of Type Strains, Phase IV (KMG-IV): sequencing the most valuable type-strain genomes for metagenomic binning, comparative biology and taxonomic classification.</title>
        <authorList>
            <person name="Goeker M."/>
        </authorList>
    </citation>
    <scope>NUCLEOTIDE SEQUENCE [LARGE SCALE GENOMIC DNA]</scope>
    <source>
        <strain evidence="3 4">DSM 29492</strain>
    </source>
</reference>